<feature type="transmembrane region" description="Helical" evidence="1">
    <location>
        <begin position="20"/>
        <end position="41"/>
    </location>
</feature>
<dbReference type="InterPro" id="IPR049790">
    <property type="entry name" value="Rv3655c/TadE"/>
</dbReference>
<accession>A0A4R6SN01</accession>
<keyword evidence="1" id="KW-0812">Transmembrane</keyword>
<comment type="caution">
    <text evidence="2">The sequence shown here is derived from an EMBL/GenBank/DDBJ whole genome shotgun (WGS) entry which is preliminary data.</text>
</comment>
<dbReference type="EMBL" id="SNXZ01000001">
    <property type="protein sequence ID" value="TDQ04742.1"/>
    <property type="molecule type" value="Genomic_DNA"/>
</dbReference>
<evidence type="ECO:0000313" key="2">
    <source>
        <dbReference type="EMBL" id="TDQ04742.1"/>
    </source>
</evidence>
<keyword evidence="1" id="KW-0472">Membrane</keyword>
<dbReference type="NCBIfam" id="NF041390">
    <property type="entry name" value="TadE_Rv3655c"/>
    <property type="match status" value="1"/>
</dbReference>
<keyword evidence="1" id="KW-1133">Transmembrane helix</keyword>
<gene>
    <name evidence="2" type="ORF">EV186_101698</name>
</gene>
<sequence>MRARTRGPTRDAGMATVEAAIALSAVVTVVAVLLAGLTAVLDQLRCTDAAREAARLLARGDPGQARQAVADIAPSGARLDVKVQGDTITVDVVLDAVSPLLPGVHPHAHAVAVAEPEDPAPEPGPP</sequence>
<dbReference type="OrthoDB" id="4481209at2"/>
<dbReference type="AlphaFoldDB" id="A0A4R6SN01"/>
<evidence type="ECO:0000256" key="1">
    <source>
        <dbReference type="SAM" id="Phobius"/>
    </source>
</evidence>
<protein>
    <recommendedName>
        <fullName evidence="4">TadE-like protein</fullName>
    </recommendedName>
</protein>
<keyword evidence="3" id="KW-1185">Reference proteome</keyword>
<proteinExistence type="predicted"/>
<name>A0A4R6SN01_LABRH</name>
<dbReference type="RefSeq" id="WP_133847604.1">
    <property type="nucleotide sequence ID" value="NZ_SNXZ01000001.1"/>
</dbReference>
<evidence type="ECO:0000313" key="3">
    <source>
        <dbReference type="Proteomes" id="UP000295444"/>
    </source>
</evidence>
<dbReference type="Proteomes" id="UP000295444">
    <property type="component" value="Unassembled WGS sequence"/>
</dbReference>
<reference evidence="2 3" key="1">
    <citation type="submission" date="2019-03" db="EMBL/GenBank/DDBJ databases">
        <title>Genomic Encyclopedia of Type Strains, Phase IV (KMG-IV): sequencing the most valuable type-strain genomes for metagenomic binning, comparative biology and taxonomic classification.</title>
        <authorList>
            <person name="Goeker M."/>
        </authorList>
    </citation>
    <scope>NUCLEOTIDE SEQUENCE [LARGE SCALE GENOMIC DNA]</scope>
    <source>
        <strain evidence="2 3">DSM 45361</strain>
    </source>
</reference>
<organism evidence="2 3">
    <name type="scientific">Labedaea rhizosphaerae</name>
    <dbReference type="NCBI Taxonomy" id="598644"/>
    <lineage>
        <taxon>Bacteria</taxon>
        <taxon>Bacillati</taxon>
        <taxon>Actinomycetota</taxon>
        <taxon>Actinomycetes</taxon>
        <taxon>Pseudonocardiales</taxon>
        <taxon>Pseudonocardiaceae</taxon>
        <taxon>Labedaea</taxon>
    </lineage>
</organism>
<evidence type="ECO:0008006" key="4">
    <source>
        <dbReference type="Google" id="ProtNLM"/>
    </source>
</evidence>